<dbReference type="VEuPathDB" id="FungiDB:BD410DRAFT_185542"/>
<protein>
    <recommendedName>
        <fullName evidence="4">Peptidase C14 caspase domain-containing protein</fullName>
    </recommendedName>
</protein>
<evidence type="ECO:0000313" key="6">
    <source>
        <dbReference type="Proteomes" id="UP000294933"/>
    </source>
</evidence>
<keyword evidence="3" id="KW-0378">Hydrolase</keyword>
<evidence type="ECO:0000256" key="3">
    <source>
        <dbReference type="ARBA" id="ARBA00022807"/>
    </source>
</evidence>
<evidence type="ECO:0000259" key="4">
    <source>
        <dbReference type="Pfam" id="PF00656"/>
    </source>
</evidence>
<comment type="similarity">
    <text evidence="1">Belongs to the peptidase C14B family.</text>
</comment>
<dbReference type="Proteomes" id="UP000294933">
    <property type="component" value="Unassembled WGS sequence"/>
</dbReference>
<dbReference type="OrthoDB" id="3223806at2759"/>
<dbReference type="Gene3D" id="3.40.50.12660">
    <property type="match status" value="1"/>
</dbReference>
<evidence type="ECO:0000256" key="2">
    <source>
        <dbReference type="ARBA" id="ARBA00022703"/>
    </source>
</evidence>
<keyword evidence="3" id="KW-0788">Thiol protease</keyword>
<dbReference type="GO" id="GO:0006508">
    <property type="term" value="P:proteolysis"/>
    <property type="evidence" value="ECO:0007669"/>
    <property type="project" value="InterPro"/>
</dbReference>
<dbReference type="AlphaFoldDB" id="A0A4Y7Q6Z8"/>
<accession>A0A4Y7Q6Z8</accession>
<dbReference type="SUPFAM" id="SSF52129">
    <property type="entry name" value="Caspase-like"/>
    <property type="match status" value="1"/>
</dbReference>
<sequence length="418" mass="47483">MVDHLKEVHGGMFARMGHGIHRRHTLQTFFPVPSEHRVIADLSHDFASAKRDTTAVVTRVSEDDTDEEVGFDMIPPTPTSDFLDVFHDPRPKNIVEMPIRQDGPQIMGLEFLRQTEAPNEFLVEPPPLAEERLTDKRPGRRRALLIGIEYGHDPRIALDGPHDDVDELKRLLQDVYRWNENCFVVLKDDGTNEERQPTRDIIRKEIANLIDDVEAGDTLFVYFAGHGTQVEDLDGDEEDGKDEAIVTCDGYKILDDELFEILVKPLPIGCRLIALFDCCNSGTQLDLPIVLSAEFCQSALAQGAITTNNIPDCAPQLPWTRERSFFSRPQMFRKLSDGDVVLWSACHDAQRAHGVRNPNNRVMGAMTYAFVDSLRKRKDQTYQQLLDSICEKMKGWRLRQSPQLSSSHDVNMDSKFSI</sequence>
<dbReference type="InterPro" id="IPR029030">
    <property type="entry name" value="Caspase-like_dom_sf"/>
</dbReference>
<keyword evidence="6" id="KW-1185">Reference proteome</keyword>
<dbReference type="Pfam" id="PF00656">
    <property type="entry name" value="Peptidase_C14"/>
    <property type="match status" value="1"/>
</dbReference>
<dbReference type="PANTHER" id="PTHR48104:SF30">
    <property type="entry name" value="METACASPASE-1"/>
    <property type="match status" value="1"/>
</dbReference>
<feature type="domain" description="Peptidase C14 caspase" evidence="4">
    <location>
        <begin position="140"/>
        <end position="407"/>
    </location>
</feature>
<name>A0A4Y7Q6Z8_9AGAM</name>
<gene>
    <name evidence="5" type="ORF">BD410DRAFT_185542</name>
</gene>
<proteinExistence type="inferred from homology"/>
<evidence type="ECO:0000313" key="5">
    <source>
        <dbReference type="EMBL" id="TDL22998.1"/>
    </source>
</evidence>
<dbReference type="InterPro" id="IPR011600">
    <property type="entry name" value="Pept_C14_caspase"/>
</dbReference>
<dbReference type="GO" id="GO:0004197">
    <property type="term" value="F:cysteine-type endopeptidase activity"/>
    <property type="evidence" value="ECO:0007669"/>
    <property type="project" value="InterPro"/>
</dbReference>
<dbReference type="PANTHER" id="PTHR48104">
    <property type="entry name" value="METACASPASE-4"/>
    <property type="match status" value="1"/>
</dbReference>
<dbReference type="GO" id="GO:0005737">
    <property type="term" value="C:cytoplasm"/>
    <property type="evidence" value="ECO:0007669"/>
    <property type="project" value="TreeGrafter"/>
</dbReference>
<keyword evidence="2" id="KW-0053">Apoptosis</keyword>
<dbReference type="EMBL" id="ML170172">
    <property type="protein sequence ID" value="TDL22998.1"/>
    <property type="molecule type" value="Genomic_DNA"/>
</dbReference>
<keyword evidence="3" id="KW-0645">Protease</keyword>
<reference evidence="5 6" key="1">
    <citation type="submission" date="2018-06" db="EMBL/GenBank/DDBJ databases">
        <title>A transcriptomic atlas of mushroom development highlights an independent origin of complex multicellularity.</title>
        <authorList>
            <consortium name="DOE Joint Genome Institute"/>
            <person name="Krizsan K."/>
            <person name="Almasi E."/>
            <person name="Merenyi Z."/>
            <person name="Sahu N."/>
            <person name="Viragh M."/>
            <person name="Koszo T."/>
            <person name="Mondo S."/>
            <person name="Kiss B."/>
            <person name="Balint B."/>
            <person name="Kues U."/>
            <person name="Barry K."/>
            <person name="Hegedus J.C."/>
            <person name="Henrissat B."/>
            <person name="Johnson J."/>
            <person name="Lipzen A."/>
            <person name="Ohm R."/>
            <person name="Nagy I."/>
            <person name="Pangilinan J."/>
            <person name="Yan J."/>
            <person name="Xiong Y."/>
            <person name="Grigoriev I.V."/>
            <person name="Hibbett D.S."/>
            <person name="Nagy L.G."/>
        </authorList>
    </citation>
    <scope>NUCLEOTIDE SEQUENCE [LARGE SCALE GENOMIC DNA]</scope>
    <source>
        <strain evidence="5 6">SZMC22713</strain>
    </source>
</reference>
<dbReference type="InterPro" id="IPR050452">
    <property type="entry name" value="Metacaspase"/>
</dbReference>
<dbReference type="GO" id="GO:0006915">
    <property type="term" value="P:apoptotic process"/>
    <property type="evidence" value="ECO:0007669"/>
    <property type="project" value="UniProtKB-KW"/>
</dbReference>
<organism evidence="5 6">
    <name type="scientific">Rickenella mellea</name>
    <dbReference type="NCBI Taxonomy" id="50990"/>
    <lineage>
        <taxon>Eukaryota</taxon>
        <taxon>Fungi</taxon>
        <taxon>Dikarya</taxon>
        <taxon>Basidiomycota</taxon>
        <taxon>Agaricomycotina</taxon>
        <taxon>Agaricomycetes</taxon>
        <taxon>Hymenochaetales</taxon>
        <taxon>Rickenellaceae</taxon>
        <taxon>Rickenella</taxon>
    </lineage>
</organism>
<evidence type="ECO:0000256" key="1">
    <source>
        <dbReference type="ARBA" id="ARBA00009005"/>
    </source>
</evidence>